<dbReference type="PANTHER" id="PTHR43390:SF10">
    <property type="entry name" value="PEPTIDASE S26 DOMAIN-CONTAINING PROTEIN"/>
    <property type="match status" value="1"/>
</dbReference>
<dbReference type="GO" id="GO:0004252">
    <property type="term" value="F:serine-type endopeptidase activity"/>
    <property type="evidence" value="ECO:0007669"/>
    <property type="project" value="InterPro"/>
</dbReference>
<comment type="caution">
    <text evidence="5">The sequence shown here is derived from an EMBL/GenBank/DDBJ whole genome shotgun (WGS) entry which is preliminary data.</text>
</comment>
<feature type="domain" description="Peptidase S26" evidence="4">
    <location>
        <begin position="39"/>
        <end position="121"/>
    </location>
</feature>
<evidence type="ECO:0000256" key="2">
    <source>
        <dbReference type="ARBA" id="ARBA00022801"/>
    </source>
</evidence>
<dbReference type="SUPFAM" id="SSF51306">
    <property type="entry name" value="LexA/Signal peptidase"/>
    <property type="match status" value="1"/>
</dbReference>
<dbReference type="Proteomes" id="UP000585474">
    <property type="component" value="Unassembled WGS sequence"/>
</dbReference>
<dbReference type="InterPro" id="IPR019533">
    <property type="entry name" value="Peptidase_S26"/>
</dbReference>
<dbReference type="OrthoDB" id="308440at2759"/>
<sequence>MNFLRPSAFYQYLVTYQSIRWMPCQSWAFLWWPSLDSLMRLLVIVLLWSMCAEIRHIPSSSMYPTLRVGDRVIIERASYYIRRPAINDIIIFRAPTQQPGFREEEIFIKRIVARAGDLVEIVPRGHVYVLGDNRNKSFDSHNWGTLPVKNIVGRYVMSCYRPSGNHPHKDRKGT</sequence>
<dbReference type="CDD" id="cd06530">
    <property type="entry name" value="S26_SPase_I"/>
    <property type="match status" value="1"/>
</dbReference>
<feature type="active site" evidence="3">
    <location>
        <position position="61"/>
    </location>
</feature>
<evidence type="ECO:0000256" key="3">
    <source>
        <dbReference type="PIRSR" id="PIRSR600223-1"/>
    </source>
</evidence>
<dbReference type="InterPro" id="IPR036286">
    <property type="entry name" value="LexA/Signal_pep-like_sf"/>
</dbReference>
<accession>A0A7J0EID0</accession>
<name>A0A7J0EID0_9ERIC</name>
<evidence type="ECO:0000313" key="5">
    <source>
        <dbReference type="EMBL" id="GFY85397.1"/>
    </source>
</evidence>
<evidence type="ECO:0000256" key="1">
    <source>
        <dbReference type="ARBA" id="ARBA00022670"/>
    </source>
</evidence>
<dbReference type="GO" id="GO:0009535">
    <property type="term" value="C:chloroplast thylakoid membrane"/>
    <property type="evidence" value="ECO:0007669"/>
    <property type="project" value="TreeGrafter"/>
</dbReference>
<feature type="domain" description="Peptidase S26" evidence="4">
    <location>
        <begin position="122"/>
        <end position="158"/>
    </location>
</feature>
<keyword evidence="2" id="KW-0378">Hydrolase</keyword>
<dbReference type="EMBL" id="BJWL01000004">
    <property type="protein sequence ID" value="GFY85397.1"/>
    <property type="molecule type" value="Genomic_DNA"/>
</dbReference>
<organism evidence="5 6">
    <name type="scientific">Actinidia rufa</name>
    <dbReference type="NCBI Taxonomy" id="165716"/>
    <lineage>
        <taxon>Eukaryota</taxon>
        <taxon>Viridiplantae</taxon>
        <taxon>Streptophyta</taxon>
        <taxon>Embryophyta</taxon>
        <taxon>Tracheophyta</taxon>
        <taxon>Spermatophyta</taxon>
        <taxon>Magnoliopsida</taxon>
        <taxon>eudicotyledons</taxon>
        <taxon>Gunneridae</taxon>
        <taxon>Pentapetalae</taxon>
        <taxon>asterids</taxon>
        <taxon>Ericales</taxon>
        <taxon>Actinidiaceae</taxon>
        <taxon>Actinidia</taxon>
    </lineage>
</organism>
<dbReference type="AlphaFoldDB" id="A0A7J0EID0"/>
<dbReference type="PROSITE" id="PS00761">
    <property type="entry name" value="SPASE_I_3"/>
    <property type="match status" value="1"/>
</dbReference>
<dbReference type="InterPro" id="IPR000223">
    <property type="entry name" value="Pept_S26A_signal_pept_1"/>
</dbReference>
<dbReference type="PANTHER" id="PTHR43390">
    <property type="entry name" value="SIGNAL PEPTIDASE I"/>
    <property type="match status" value="1"/>
</dbReference>
<gene>
    <name evidence="5" type="ORF">Acr_04g0001350</name>
</gene>
<proteinExistence type="predicted"/>
<keyword evidence="6" id="KW-1185">Reference proteome</keyword>
<feature type="active site" evidence="3">
    <location>
        <position position="109"/>
    </location>
</feature>
<dbReference type="Pfam" id="PF10502">
    <property type="entry name" value="Peptidase_S26"/>
    <property type="match status" value="2"/>
</dbReference>
<dbReference type="InterPro" id="IPR019758">
    <property type="entry name" value="Pept_S26A_signal_pept_1_CS"/>
</dbReference>
<reference evidence="5 6" key="1">
    <citation type="submission" date="2019-07" db="EMBL/GenBank/DDBJ databases">
        <title>De Novo Assembly of kiwifruit Actinidia rufa.</title>
        <authorList>
            <person name="Sugita-Konishi S."/>
            <person name="Sato K."/>
            <person name="Mori E."/>
            <person name="Abe Y."/>
            <person name="Kisaki G."/>
            <person name="Hamano K."/>
            <person name="Suezawa K."/>
            <person name="Otani M."/>
            <person name="Fukuda T."/>
            <person name="Manabe T."/>
            <person name="Gomi K."/>
            <person name="Tabuchi M."/>
            <person name="Akimitsu K."/>
            <person name="Kataoka I."/>
        </authorList>
    </citation>
    <scope>NUCLEOTIDE SEQUENCE [LARGE SCALE GENOMIC DNA]</scope>
    <source>
        <strain evidence="6">cv. Fuchu</strain>
    </source>
</reference>
<dbReference type="Gene3D" id="2.10.109.10">
    <property type="entry name" value="Umud Fragment, subunit A"/>
    <property type="match status" value="1"/>
</dbReference>
<dbReference type="NCBIfam" id="TIGR02227">
    <property type="entry name" value="sigpep_I_bact"/>
    <property type="match status" value="1"/>
</dbReference>
<dbReference type="PRINTS" id="PR00727">
    <property type="entry name" value="LEADERPTASE"/>
</dbReference>
<evidence type="ECO:0000313" key="6">
    <source>
        <dbReference type="Proteomes" id="UP000585474"/>
    </source>
</evidence>
<dbReference type="GO" id="GO:0006465">
    <property type="term" value="P:signal peptide processing"/>
    <property type="evidence" value="ECO:0007669"/>
    <property type="project" value="InterPro"/>
</dbReference>
<dbReference type="InterPro" id="IPR019756">
    <property type="entry name" value="Pept_S26A_signal_pept_1_Ser-AS"/>
</dbReference>
<keyword evidence="1" id="KW-0645">Protease</keyword>
<evidence type="ECO:0000259" key="4">
    <source>
        <dbReference type="Pfam" id="PF10502"/>
    </source>
</evidence>
<dbReference type="PROSITE" id="PS00501">
    <property type="entry name" value="SPASE_I_1"/>
    <property type="match status" value="1"/>
</dbReference>
<protein>
    <submittedName>
        <fullName evidence="5">Peptidase S24/S26A/S26B/S26C family protein</fullName>
    </submittedName>
</protein>
<dbReference type="GO" id="GO:0010027">
    <property type="term" value="P:thylakoid membrane organization"/>
    <property type="evidence" value="ECO:0007669"/>
    <property type="project" value="TreeGrafter"/>
</dbReference>